<dbReference type="Proteomes" id="UP000440578">
    <property type="component" value="Unassembled WGS sequence"/>
</dbReference>
<gene>
    <name evidence="2" type="ORF">FJT64_002570</name>
</gene>
<sequence>MERSGAHLLLPPLLLLTPVAAVRYRLQDAASFAGSRVHAAAAASALDCGLRCEGEPAQNCSGFTFEPANNTFSLYSGHCRGLAVTSLGSLYLPDEAMTVASCACPGTFSRCGGRCLLRLDVPVNHTDAEGQCAEQGAHLAVPRSEVEHQCAVSASGGQRVWLCVTDLVTQ</sequence>
<evidence type="ECO:0000313" key="3">
    <source>
        <dbReference type="Proteomes" id="UP000440578"/>
    </source>
</evidence>
<evidence type="ECO:0000256" key="1">
    <source>
        <dbReference type="SAM" id="SignalP"/>
    </source>
</evidence>
<keyword evidence="1" id="KW-0732">Signal</keyword>
<proteinExistence type="predicted"/>
<feature type="signal peptide" evidence="1">
    <location>
        <begin position="1"/>
        <end position="21"/>
    </location>
</feature>
<dbReference type="Gene3D" id="3.10.100.10">
    <property type="entry name" value="Mannose-Binding Protein A, subunit A"/>
    <property type="match status" value="1"/>
</dbReference>
<dbReference type="EMBL" id="VIIS01000747">
    <property type="protein sequence ID" value="KAF0305518.1"/>
    <property type="molecule type" value="Genomic_DNA"/>
</dbReference>
<protein>
    <submittedName>
        <fullName evidence="2">Uncharacterized protein</fullName>
    </submittedName>
</protein>
<dbReference type="SUPFAM" id="SSF56436">
    <property type="entry name" value="C-type lectin-like"/>
    <property type="match status" value="1"/>
</dbReference>
<name>A0A6A4WTG0_AMPAM</name>
<organism evidence="2 3">
    <name type="scientific">Amphibalanus amphitrite</name>
    <name type="common">Striped barnacle</name>
    <name type="synonym">Balanus amphitrite</name>
    <dbReference type="NCBI Taxonomy" id="1232801"/>
    <lineage>
        <taxon>Eukaryota</taxon>
        <taxon>Metazoa</taxon>
        <taxon>Ecdysozoa</taxon>
        <taxon>Arthropoda</taxon>
        <taxon>Crustacea</taxon>
        <taxon>Multicrustacea</taxon>
        <taxon>Cirripedia</taxon>
        <taxon>Thoracica</taxon>
        <taxon>Thoracicalcarea</taxon>
        <taxon>Balanomorpha</taxon>
        <taxon>Balanoidea</taxon>
        <taxon>Balanidae</taxon>
        <taxon>Amphibalaninae</taxon>
        <taxon>Amphibalanus</taxon>
    </lineage>
</organism>
<keyword evidence="3" id="KW-1185">Reference proteome</keyword>
<dbReference type="InterPro" id="IPR016187">
    <property type="entry name" value="CTDL_fold"/>
</dbReference>
<accession>A0A6A4WTG0</accession>
<dbReference type="AlphaFoldDB" id="A0A6A4WTG0"/>
<feature type="chain" id="PRO_5025645479" evidence="1">
    <location>
        <begin position="22"/>
        <end position="170"/>
    </location>
</feature>
<dbReference type="InterPro" id="IPR016186">
    <property type="entry name" value="C-type_lectin-like/link_sf"/>
</dbReference>
<reference evidence="2 3" key="1">
    <citation type="submission" date="2019-07" db="EMBL/GenBank/DDBJ databases">
        <title>Draft genome assembly of a fouling barnacle, Amphibalanus amphitrite (Darwin, 1854): The first reference genome for Thecostraca.</title>
        <authorList>
            <person name="Kim W."/>
        </authorList>
    </citation>
    <scope>NUCLEOTIDE SEQUENCE [LARGE SCALE GENOMIC DNA]</scope>
    <source>
        <strain evidence="2">SNU_AA5</strain>
        <tissue evidence="2">Soma without cirri and trophi</tissue>
    </source>
</reference>
<dbReference type="OrthoDB" id="6340082at2759"/>
<evidence type="ECO:0000313" key="2">
    <source>
        <dbReference type="EMBL" id="KAF0305518.1"/>
    </source>
</evidence>
<comment type="caution">
    <text evidence="2">The sequence shown here is derived from an EMBL/GenBank/DDBJ whole genome shotgun (WGS) entry which is preliminary data.</text>
</comment>